<gene>
    <name evidence="1" type="ORF">I4F81_005333</name>
</gene>
<protein>
    <submittedName>
        <fullName evidence="1">Uncharacterized protein</fullName>
    </submittedName>
</protein>
<keyword evidence="2" id="KW-1185">Reference proteome</keyword>
<proteinExistence type="predicted"/>
<dbReference type="Proteomes" id="UP000798662">
    <property type="component" value="Chromosome 2"/>
</dbReference>
<organism evidence="1 2">
    <name type="scientific">Pyropia yezoensis</name>
    <name type="common">Susabi-nori</name>
    <name type="synonym">Porphyra yezoensis</name>
    <dbReference type="NCBI Taxonomy" id="2788"/>
    <lineage>
        <taxon>Eukaryota</taxon>
        <taxon>Rhodophyta</taxon>
        <taxon>Bangiophyceae</taxon>
        <taxon>Bangiales</taxon>
        <taxon>Bangiaceae</taxon>
        <taxon>Pyropia</taxon>
    </lineage>
</organism>
<evidence type="ECO:0000313" key="2">
    <source>
        <dbReference type="Proteomes" id="UP000798662"/>
    </source>
</evidence>
<reference evidence="1" key="1">
    <citation type="submission" date="2019-11" db="EMBL/GenBank/DDBJ databases">
        <title>Nori genome reveals adaptations in red seaweeds to the harsh intertidal environment.</title>
        <authorList>
            <person name="Wang D."/>
            <person name="Mao Y."/>
        </authorList>
    </citation>
    <scope>NUCLEOTIDE SEQUENCE</scope>
    <source>
        <tissue evidence="1">Gametophyte</tissue>
    </source>
</reference>
<comment type="caution">
    <text evidence="1">The sequence shown here is derived from an EMBL/GenBank/DDBJ whole genome shotgun (WGS) entry which is preliminary data.</text>
</comment>
<evidence type="ECO:0000313" key="1">
    <source>
        <dbReference type="EMBL" id="KAK1862767.1"/>
    </source>
</evidence>
<dbReference type="EMBL" id="CM020619">
    <property type="protein sequence ID" value="KAK1862767.1"/>
    <property type="molecule type" value="Genomic_DNA"/>
</dbReference>
<sequence>MLALRAALRGAAAAPGSGPAAAAAAARAGLVAGAPPAAGVAAVRWASADSAAVSPATGGEPSAKVQQLVETVVGLNMLEVKELTDALKTRLGIDDSALGGGMPMMNPAMFAAAAGAPAGGAAAEEAAAPVAEKTAFDLKLLSFEPAKKIGVIKEVRSLTSLGLKEAKALVEEAPKVFMTGVAKADAEGIRDKIEGLGGKVALE</sequence>
<accession>A0ACC3BZ17</accession>
<name>A0ACC3BZ17_PYRYE</name>